<sequence length="110" mass="12229">MVKLIFYVPVSHIDSVKSAVFATGAGNIGDYEQCCWQVLGEGQFKPLKGSQPYLGEQGKLEKVAEYRVEMVCDDQYVVLAVTALKAAHPYEEPAFDIIPLVDAQSFRKED</sequence>
<comment type="caution">
    <text evidence="1">The sequence shown here is derived from an EMBL/GenBank/DDBJ whole genome shotgun (WGS) entry which is preliminary data.</text>
</comment>
<dbReference type="Proteomes" id="UP000242502">
    <property type="component" value="Unassembled WGS sequence"/>
</dbReference>
<evidence type="ECO:0000313" key="2">
    <source>
        <dbReference type="Proteomes" id="UP000242502"/>
    </source>
</evidence>
<dbReference type="EMBL" id="MDLC01000052">
    <property type="protein sequence ID" value="ODS22796.1"/>
    <property type="molecule type" value="Genomic_DNA"/>
</dbReference>
<reference evidence="1 2" key="1">
    <citation type="journal article" date="2016" name="Appl. Environ. Microbiol.">
        <title>Lack of Overt Genome Reduction in the Bryostatin-Producing Bryozoan Symbiont "Candidatus Endobugula sertula".</title>
        <authorList>
            <person name="Miller I.J."/>
            <person name="Vanee N."/>
            <person name="Fong S.S."/>
            <person name="Lim-Fong G.E."/>
            <person name="Kwan J.C."/>
        </authorList>
    </citation>
    <scope>NUCLEOTIDE SEQUENCE [LARGE SCALE GENOMIC DNA]</scope>
    <source>
        <strain evidence="1">AB1-4</strain>
    </source>
</reference>
<dbReference type="SUPFAM" id="SSF102705">
    <property type="entry name" value="NIF3 (NGG1p interacting factor 3)-like"/>
    <property type="match status" value="1"/>
</dbReference>
<dbReference type="PANTHER" id="PTHR41774">
    <property type="match status" value="1"/>
</dbReference>
<accession>A0A1D2QMJ4</accession>
<organism evidence="1 2">
    <name type="scientific">Candidatus Endobugula sertula</name>
    <name type="common">Bugula neritina bacterial symbiont</name>
    <dbReference type="NCBI Taxonomy" id="62101"/>
    <lineage>
        <taxon>Bacteria</taxon>
        <taxon>Pseudomonadati</taxon>
        <taxon>Pseudomonadota</taxon>
        <taxon>Gammaproteobacteria</taxon>
        <taxon>Cellvibrionales</taxon>
        <taxon>Cellvibrionaceae</taxon>
        <taxon>Candidatus Endobugula</taxon>
    </lineage>
</organism>
<evidence type="ECO:0000313" key="1">
    <source>
        <dbReference type="EMBL" id="ODS22796.1"/>
    </source>
</evidence>
<dbReference type="FunFam" id="3.30.70.120:FF:000006">
    <property type="entry name" value="GTP cyclohydrolase 1 type 2 homolog"/>
    <property type="match status" value="1"/>
</dbReference>
<dbReference type="Gene3D" id="3.30.70.120">
    <property type="match status" value="1"/>
</dbReference>
<dbReference type="InterPro" id="IPR036069">
    <property type="entry name" value="DUF34/NIF3_sf"/>
</dbReference>
<dbReference type="PANTHER" id="PTHR41774:SF1">
    <property type="entry name" value="NGG1P INTERACTING FACTOR NIF3"/>
    <property type="match status" value="1"/>
</dbReference>
<proteinExistence type="predicted"/>
<protein>
    <submittedName>
        <fullName evidence="1">NGG1p interacting factor NIF3</fullName>
    </submittedName>
</protein>
<dbReference type="InterPro" id="IPR015867">
    <property type="entry name" value="N-reg_PII/ATP_PRibTrfase_C"/>
</dbReference>
<name>A0A1D2QMJ4_9GAMM</name>
<gene>
    <name evidence="1" type="ORF">AB835_12250</name>
</gene>
<dbReference type="STRING" id="62101.AB835_12250"/>
<dbReference type="AlphaFoldDB" id="A0A1D2QMJ4"/>